<evidence type="ECO:0000313" key="2">
    <source>
        <dbReference type="Proteomes" id="UP001634393"/>
    </source>
</evidence>
<name>A0ABD3TCJ9_9LAMI</name>
<dbReference type="Proteomes" id="UP001634393">
    <property type="component" value="Unassembled WGS sequence"/>
</dbReference>
<sequence length="35" mass="3851">MAPNKSKSIAAFTPILLTHHSFSVHHQPPRIAAPF</sequence>
<accession>A0ABD3TCJ9</accession>
<organism evidence="1 2">
    <name type="scientific">Penstemon smallii</name>
    <dbReference type="NCBI Taxonomy" id="265156"/>
    <lineage>
        <taxon>Eukaryota</taxon>
        <taxon>Viridiplantae</taxon>
        <taxon>Streptophyta</taxon>
        <taxon>Embryophyta</taxon>
        <taxon>Tracheophyta</taxon>
        <taxon>Spermatophyta</taxon>
        <taxon>Magnoliopsida</taxon>
        <taxon>eudicotyledons</taxon>
        <taxon>Gunneridae</taxon>
        <taxon>Pentapetalae</taxon>
        <taxon>asterids</taxon>
        <taxon>lamiids</taxon>
        <taxon>Lamiales</taxon>
        <taxon>Plantaginaceae</taxon>
        <taxon>Cheloneae</taxon>
        <taxon>Penstemon</taxon>
    </lineage>
</organism>
<dbReference type="EMBL" id="JBJXBP010000004">
    <property type="protein sequence ID" value="KAL3834704.1"/>
    <property type="molecule type" value="Genomic_DNA"/>
</dbReference>
<gene>
    <name evidence="1" type="ORF">ACJIZ3_009440</name>
</gene>
<protein>
    <submittedName>
        <fullName evidence="1">Uncharacterized protein</fullName>
    </submittedName>
</protein>
<proteinExistence type="predicted"/>
<reference evidence="1 2" key="1">
    <citation type="submission" date="2024-12" db="EMBL/GenBank/DDBJ databases">
        <title>The unique morphological basis and parallel evolutionary history of personate flowers in Penstemon.</title>
        <authorList>
            <person name="Depatie T.H."/>
            <person name="Wessinger C.A."/>
        </authorList>
    </citation>
    <scope>NUCLEOTIDE SEQUENCE [LARGE SCALE GENOMIC DNA]</scope>
    <source>
        <strain evidence="1">WTNN_2</strain>
        <tissue evidence="1">Leaf</tissue>
    </source>
</reference>
<comment type="caution">
    <text evidence="1">The sequence shown here is derived from an EMBL/GenBank/DDBJ whole genome shotgun (WGS) entry which is preliminary data.</text>
</comment>
<keyword evidence="2" id="KW-1185">Reference proteome</keyword>
<evidence type="ECO:0000313" key="1">
    <source>
        <dbReference type="EMBL" id="KAL3834704.1"/>
    </source>
</evidence>
<dbReference type="AlphaFoldDB" id="A0ABD3TCJ9"/>